<reference evidence="1" key="1">
    <citation type="journal article" date="2020" name="Nature">
        <title>Giant virus diversity and host interactions through global metagenomics.</title>
        <authorList>
            <person name="Schulz F."/>
            <person name="Roux S."/>
            <person name="Paez-Espino D."/>
            <person name="Jungbluth S."/>
            <person name="Walsh D.A."/>
            <person name="Denef V.J."/>
            <person name="McMahon K.D."/>
            <person name="Konstantinidis K.T."/>
            <person name="Eloe-Fadrosh E.A."/>
            <person name="Kyrpides N.C."/>
            <person name="Woyke T."/>
        </authorList>
    </citation>
    <scope>NUCLEOTIDE SEQUENCE</scope>
    <source>
        <strain evidence="1">GVMAG-M-3300023174-182</strain>
    </source>
</reference>
<accession>A0A6C0DHP6</accession>
<dbReference type="EMBL" id="MN739615">
    <property type="protein sequence ID" value="QHT16073.1"/>
    <property type="molecule type" value="Genomic_DNA"/>
</dbReference>
<name>A0A6C0DHP6_9ZZZZ</name>
<proteinExistence type="predicted"/>
<sequence length="276" mass="33317">MKIMEKDIYSLYILENYKHNLNSSVNDIVKNYKEIINELLKFILENLKIKNNIYSRFIILRAIDTVTNVFNIILYYTNNIDLTFYHCQKSYYYYVEFIEQISEDQHVFLQLNSRDASTYVLKKTIYELNHDIKKNMKQCNKEIKNKLDKANDYIYFFKNILELIFQKIDLENQTSEKKMELIEKIYLTLNSIVLLKLDHHSSKILMYLFEKIFIIEKDISIDLYIEIIFNTIKQCIKNINKPIENIEKNILNYDRAIIKLDSNNNIDKFIKIFISN</sequence>
<protein>
    <submittedName>
        <fullName evidence="1">Uncharacterized protein</fullName>
    </submittedName>
</protein>
<evidence type="ECO:0000313" key="1">
    <source>
        <dbReference type="EMBL" id="QHT16073.1"/>
    </source>
</evidence>
<organism evidence="1">
    <name type="scientific">viral metagenome</name>
    <dbReference type="NCBI Taxonomy" id="1070528"/>
    <lineage>
        <taxon>unclassified sequences</taxon>
        <taxon>metagenomes</taxon>
        <taxon>organismal metagenomes</taxon>
    </lineage>
</organism>
<dbReference type="AlphaFoldDB" id="A0A6C0DHP6"/>